<proteinExistence type="predicted"/>
<protein>
    <submittedName>
        <fullName evidence="1">Uncharacterized protein</fullName>
    </submittedName>
</protein>
<evidence type="ECO:0000313" key="1">
    <source>
        <dbReference type="EMBL" id="KFW78310.1"/>
    </source>
</evidence>
<name>A0A093PVR2_9PASS</name>
<gene>
    <name evidence="1" type="ORF">N305_06838</name>
</gene>
<feature type="non-terminal residue" evidence="1">
    <location>
        <position position="1"/>
    </location>
</feature>
<feature type="non-terminal residue" evidence="1">
    <location>
        <position position="172"/>
    </location>
</feature>
<sequence>VDVLLFENSNLLLLLCPLQRLVQPVVPKAPVVLFKVPSFQNQPEPRGFGHIHLLLSPAALQDGLSSITLHDGYHQPDHLPDLVHHEALTFHFDHCKLHVLPDKGLSTVHLHDVPPGTGVPGALLGREVVEVVCPFIAREQFVDPVEGLFVQPINLFLHSMVLVGKGKCWQHV</sequence>
<dbReference type="AlphaFoldDB" id="A0A093PVR2"/>
<dbReference type="Proteomes" id="UP000053258">
    <property type="component" value="Unassembled WGS sequence"/>
</dbReference>
<reference evidence="1 2" key="1">
    <citation type="submission" date="2014-06" db="EMBL/GenBank/DDBJ databases">
        <title>Genome evolution of avian class.</title>
        <authorList>
            <person name="Zhang G."/>
            <person name="Li C."/>
        </authorList>
    </citation>
    <scope>NUCLEOTIDE SEQUENCE [LARGE SCALE GENOMIC DNA]</scope>
    <source>
        <strain evidence="1">BGI_N305</strain>
    </source>
</reference>
<accession>A0A093PVR2</accession>
<dbReference type="OrthoDB" id="9344731at2759"/>
<organism evidence="1 2">
    <name type="scientific">Manacus vitellinus</name>
    <name type="common">golden-collared manakin</name>
    <dbReference type="NCBI Taxonomy" id="328815"/>
    <lineage>
        <taxon>Eukaryota</taxon>
        <taxon>Metazoa</taxon>
        <taxon>Chordata</taxon>
        <taxon>Craniata</taxon>
        <taxon>Vertebrata</taxon>
        <taxon>Euteleostomi</taxon>
        <taxon>Archelosauria</taxon>
        <taxon>Archosauria</taxon>
        <taxon>Dinosauria</taxon>
        <taxon>Saurischia</taxon>
        <taxon>Theropoda</taxon>
        <taxon>Coelurosauria</taxon>
        <taxon>Aves</taxon>
        <taxon>Neognathae</taxon>
        <taxon>Neoaves</taxon>
        <taxon>Telluraves</taxon>
        <taxon>Australaves</taxon>
        <taxon>Passeriformes</taxon>
        <taxon>Pipridae</taxon>
        <taxon>Manacus</taxon>
    </lineage>
</organism>
<keyword evidence="2" id="KW-1185">Reference proteome</keyword>
<evidence type="ECO:0000313" key="2">
    <source>
        <dbReference type="Proteomes" id="UP000053258"/>
    </source>
</evidence>
<dbReference type="EMBL" id="KL670091">
    <property type="protein sequence ID" value="KFW78310.1"/>
    <property type="molecule type" value="Genomic_DNA"/>
</dbReference>